<dbReference type="InterPro" id="IPR043128">
    <property type="entry name" value="Rev_trsase/Diguanyl_cyclase"/>
</dbReference>
<accession>A0AAF0T9S2</accession>
<reference evidence="3" key="1">
    <citation type="submission" date="2023-08" db="EMBL/GenBank/DDBJ databases">
        <title>A de novo genome assembly of Solanum verrucosum Schlechtendal, a Mexican diploid species geographically isolated from the other diploid A-genome species in potato relatives.</title>
        <authorList>
            <person name="Hosaka K."/>
        </authorList>
    </citation>
    <scope>NUCLEOTIDE SEQUENCE</scope>
    <source>
        <tissue evidence="3">Young leaves</tissue>
    </source>
</reference>
<feature type="domain" description="Reverse transcriptase/retrotransposon-derived protein RNase H-like" evidence="2">
    <location>
        <begin position="171"/>
        <end position="265"/>
    </location>
</feature>
<name>A0AAF0T9S2_SOLVR</name>
<dbReference type="EMBL" id="CP133612">
    <property type="protein sequence ID" value="WMV09398.1"/>
    <property type="molecule type" value="Genomic_DNA"/>
</dbReference>
<dbReference type="Pfam" id="PF17919">
    <property type="entry name" value="RT_RNaseH_2"/>
    <property type="match status" value="1"/>
</dbReference>
<dbReference type="Gene3D" id="3.30.70.270">
    <property type="match status" value="1"/>
</dbReference>
<dbReference type="PANTHER" id="PTHR37984">
    <property type="entry name" value="PROTEIN CBG26694"/>
    <property type="match status" value="1"/>
</dbReference>
<dbReference type="InterPro" id="IPR043502">
    <property type="entry name" value="DNA/RNA_pol_sf"/>
</dbReference>
<dbReference type="AlphaFoldDB" id="A0AAF0T9S2"/>
<evidence type="ECO:0000256" key="1">
    <source>
        <dbReference type="ARBA" id="ARBA00023268"/>
    </source>
</evidence>
<dbReference type="Proteomes" id="UP001234989">
    <property type="component" value="Chromosome 1"/>
</dbReference>
<evidence type="ECO:0000313" key="4">
    <source>
        <dbReference type="Proteomes" id="UP001234989"/>
    </source>
</evidence>
<dbReference type="FunFam" id="3.30.70.270:FF:000020">
    <property type="entry name" value="Transposon Tf2-6 polyprotein-like Protein"/>
    <property type="match status" value="1"/>
</dbReference>
<gene>
    <name evidence="3" type="ORF">MTR67_002783</name>
</gene>
<dbReference type="InterPro" id="IPR050951">
    <property type="entry name" value="Retrovirus_Pol_polyprotein"/>
</dbReference>
<evidence type="ECO:0000259" key="2">
    <source>
        <dbReference type="Pfam" id="PF17919"/>
    </source>
</evidence>
<protein>
    <recommendedName>
        <fullName evidence="2">Reverse transcriptase/retrotransposon-derived protein RNase H-like domain-containing protein</fullName>
    </recommendedName>
</protein>
<organism evidence="3 4">
    <name type="scientific">Solanum verrucosum</name>
    <dbReference type="NCBI Taxonomy" id="315347"/>
    <lineage>
        <taxon>Eukaryota</taxon>
        <taxon>Viridiplantae</taxon>
        <taxon>Streptophyta</taxon>
        <taxon>Embryophyta</taxon>
        <taxon>Tracheophyta</taxon>
        <taxon>Spermatophyta</taxon>
        <taxon>Magnoliopsida</taxon>
        <taxon>eudicotyledons</taxon>
        <taxon>Gunneridae</taxon>
        <taxon>Pentapetalae</taxon>
        <taxon>asterids</taxon>
        <taxon>lamiids</taxon>
        <taxon>Solanales</taxon>
        <taxon>Solanaceae</taxon>
        <taxon>Solanoideae</taxon>
        <taxon>Solaneae</taxon>
        <taxon>Solanum</taxon>
    </lineage>
</organism>
<evidence type="ECO:0000313" key="3">
    <source>
        <dbReference type="EMBL" id="WMV09398.1"/>
    </source>
</evidence>
<proteinExistence type="predicted"/>
<sequence length="272" mass="31444">MISKGNIYPFVQVRDTYFETPILESVPIVNEFLEVFLADLPGVPPKRKIDFGVDLHQDTQMISIYPYRMVPDELMELKEHLNDLLDKGFIRPSISPWGAQVSFIWKKDGSLCIEVDPEKTNVVKSWPRSPSPSNIQSCLGLAGYYRRFVKGFSSIAYPLTILTQKKIKFVWSEACEKRFQEFKDRLTFALVLTLLEGCDGFMVYFDALRVVLGCVLMQNEKVIAYASRQLKIHEKNYPTYVLELAVVVFALKIWRHYLYGVHVDVFTDHKSL</sequence>
<keyword evidence="1" id="KW-0511">Multifunctional enzyme</keyword>
<dbReference type="SUPFAM" id="SSF56672">
    <property type="entry name" value="DNA/RNA polymerases"/>
    <property type="match status" value="1"/>
</dbReference>
<dbReference type="Gene3D" id="3.10.20.370">
    <property type="match status" value="1"/>
</dbReference>
<dbReference type="GO" id="GO:0003824">
    <property type="term" value="F:catalytic activity"/>
    <property type="evidence" value="ECO:0007669"/>
    <property type="project" value="UniProtKB-KW"/>
</dbReference>
<keyword evidence="4" id="KW-1185">Reference proteome</keyword>
<dbReference type="PANTHER" id="PTHR37984:SF5">
    <property type="entry name" value="PROTEIN NYNRIN-LIKE"/>
    <property type="match status" value="1"/>
</dbReference>
<dbReference type="InterPro" id="IPR041577">
    <property type="entry name" value="RT_RNaseH_2"/>
</dbReference>